<gene>
    <name evidence="2" type="ORF">F9278_40810</name>
</gene>
<sequence>MNTPAAPAPLLIACALGIEQLALRSGERGGAGGPVTVLRTGMGPRAAERSVTRLLADPALRDAAVLATGFCAGLAPGMHPGDVVVAEETWGPGGAVTPCDSIGRLVKELERLVPGRTVHTGPLTGSDHVVRGQERSDLCATGAIAVDMESAVTLHCAVRSGARPVAAVRVVVDAPEHELVRIGTVRGGISAFRVLRAVLPAYYEWHRSLLLPRR</sequence>
<dbReference type="GO" id="GO:0009116">
    <property type="term" value="P:nucleoside metabolic process"/>
    <property type="evidence" value="ECO:0007669"/>
    <property type="project" value="InterPro"/>
</dbReference>
<dbReference type="EMBL" id="CP045096">
    <property type="protein sequence ID" value="QFR01481.1"/>
    <property type="molecule type" value="Genomic_DNA"/>
</dbReference>
<dbReference type="RefSeq" id="WP_152172809.1">
    <property type="nucleotide sequence ID" value="NZ_CP045096.1"/>
</dbReference>
<dbReference type="InterPro" id="IPR035994">
    <property type="entry name" value="Nucleoside_phosphorylase_sf"/>
</dbReference>
<dbReference type="Gene3D" id="3.40.50.1580">
    <property type="entry name" value="Nucleoside phosphorylase domain"/>
    <property type="match status" value="1"/>
</dbReference>
<dbReference type="GO" id="GO:0008930">
    <property type="term" value="F:methylthioadenosine nucleosidase activity"/>
    <property type="evidence" value="ECO:0007669"/>
    <property type="project" value="TreeGrafter"/>
</dbReference>
<dbReference type="PANTHER" id="PTHR46832">
    <property type="entry name" value="5'-METHYLTHIOADENOSINE/S-ADENOSYLHOMOCYSTEINE NUCLEOSIDASE"/>
    <property type="match status" value="1"/>
</dbReference>
<name>A0A5P8KEN7_9ACTN</name>
<dbReference type="GO" id="GO:0005829">
    <property type="term" value="C:cytosol"/>
    <property type="evidence" value="ECO:0007669"/>
    <property type="project" value="TreeGrafter"/>
</dbReference>
<dbReference type="Pfam" id="PF01048">
    <property type="entry name" value="PNP_UDP_1"/>
    <property type="match status" value="1"/>
</dbReference>
<evidence type="ECO:0000313" key="3">
    <source>
        <dbReference type="Proteomes" id="UP000327294"/>
    </source>
</evidence>
<organism evidence="2 3">
    <name type="scientific">Streptomyces phaeolivaceus</name>
    <dbReference type="NCBI Taxonomy" id="2653200"/>
    <lineage>
        <taxon>Bacteria</taxon>
        <taxon>Bacillati</taxon>
        <taxon>Actinomycetota</taxon>
        <taxon>Actinomycetes</taxon>
        <taxon>Kitasatosporales</taxon>
        <taxon>Streptomycetaceae</taxon>
        <taxon>Streptomyces</taxon>
    </lineage>
</organism>
<proteinExistence type="predicted"/>
<dbReference type="Proteomes" id="UP000327294">
    <property type="component" value="Chromosome"/>
</dbReference>
<protein>
    <submittedName>
        <fullName evidence="2">1-hydroxy-2-methyl-2-butenyl 4-diphosphate reductase</fullName>
    </submittedName>
</protein>
<evidence type="ECO:0000259" key="1">
    <source>
        <dbReference type="Pfam" id="PF01048"/>
    </source>
</evidence>
<dbReference type="GO" id="GO:0008782">
    <property type="term" value="F:adenosylhomocysteine nucleosidase activity"/>
    <property type="evidence" value="ECO:0007669"/>
    <property type="project" value="TreeGrafter"/>
</dbReference>
<feature type="domain" description="Nucleoside phosphorylase" evidence="1">
    <location>
        <begin position="31"/>
        <end position="181"/>
    </location>
</feature>
<keyword evidence="3" id="KW-1185">Reference proteome</keyword>
<reference evidence="2 3" key="1">
    <citation type="submission" date="2019-10" db="EMBL/GenBank/DDBJ databases">
        <title>Streptomyces sp. strain GY16 isolated from leaves of Broussonetia papyrifera.</title>
        <authorList>
            <person name="Mo P."/>
        </authorList>
    </citation>
    <scope>NUCLEOTIDE SEQUENCE [LARGE SCALE GENOMIC DNA]</scope>
    <source>
        <strain evidence="2 3">GY16</strain>
    </source>
</reference>
<accession>A0A5P8KEN7</accession>
<dbReference type="InterPro" id="IPR000845">
    <property type="entry name" value="Nucleoside_phosphorylase_d"/>
</dbReference>
<dbReference type="SUPFAM" id="SSF53167">
    <property type="entry name" value="Purine and uridine phosphorylases"/>
    <property type="match status" value="1"/>
</dbReference>
<evidence type="ECO:0000313" key="2">
    <source>
        <dbReference type="EMBL" id="QFR01481.1"/>
    </source>
</evidence>
<dbReference type="AlphaFoldDB" id="A0A5P8KEN7"/>
<dbReference type="GO" id="GO:0019284">
    <property type="term" value="P:L-methionine salvage from S-adenosylmethionine"/>
    <property type="evidence" value="ECO:0007669"/>
    <property type="project" value="TreeGrafter"/>
</dbReference>
<dbReference type="KEGG" id="sphv:F9278_40810"/>
<dbReference type="PANTHER" id="PTHR46832:SF1">
    <property type="entry name" value="5'-METHYLTHIOADENOSINE_S-ADENOSYLHOMOCYSTEINE NUCLEOSIDASE"/>
    <property type="match status" value="1"/>
</dbReference>